<evidence type="ECO:0000313" key="2">
    <source>
        <dbReference type="Proteomes" id="UP000531559"/>
    </source>
</evidence>
<dbReference type="AlphaFoldDB" id="A0A7K7WK19"/>
<sequence>ILSSRLQQACPINMGQRGFIAAPSCSENLKLLQSLIKSAKGDRRTLSVIFVDLTKAFDSVSHQHIFQVVGQKEVDGHISNLLKDLYTNAGKILE</sequence>
<comment type="caution">
    <text evidence="1">The sequence shown here is derived from an EMBL/GenBank/DDBJ whole genome shotgun (WGS) entry which is preliminary data.</text>
</comment>
<dbReference type="OrthoDB" id="10063195at2759"/>
<dbReference type="EMBL" id="VZSV01000176">
    <property type="protein sequence ID" value="NXA53548.1"/>
    <property type="molecule type" value="Genomic_DNA"/>
</dbReference>
<accession>A0A7K7WK19</accession>
<dbReference type="Proteomes" id="UP000531559">
    <property type="component" value="Unassembled WGS sequence"/>
</dbReference>
<name>A0A7K7WK19_9AVES</name>
<protein>
    <submittedName>
        <fullName evidence="1">PO21 protein</fullName>
    </submittedName>
</protein>
<feature type="non-terminal residue" evidence="1">
    <location>
        <position position="1"/>
    </location>
</feature>
<gene>
    <name evidence="1" type="primary">Po21_0</name>
    <name evidence="1" type="ORF">NOTJUL_R14575</name>
</gene>
<proteinExistence type="predicted"/>
<organism evidence="1 2">
    <name type="scientific">Nothocercus julius</name>
    <dbReference type="NCBI Taxonomy" id="2585813"/>
    <lineage>
        <taxon>Eukaryota</taxon>
        <taxon>Metazoa</taxon>
        <taxon>Chordata</taxon>
        <taxon>Craniata</taxon>
        <taxon>Vertebrata</taxon>
        <taxon>Euteleostomi</taxon>
        <taxon>Archelosauria</taxon>
        <taxon>Archosauria</taxon>
        <taxon>Dinosauria</taxon>
        <taxon>Saurischia</taxon>
        <taxon>Theropoda</taxon>
        <taxon>Coelurosauria</taxon>
        <taxon>Aves</taxon>
        <taxon>Palaeognathae</taxon>
        <taxon>Tinamiformes</taxon>
        <taxon>Tinamidae</taxon>
        <taxon>Nothocercus</taxon>
    </lineage>
</organism>
<dbReference type="PANTHER" id="PTHR19446">
    <property type="entry name" value="REVERSE TRANSCRIPTASES"/>
    <property type="match status" value="1"/>
</dbReference>
<evidence type="ECO:0000313" key="1">
    <source>
        <dbReference type="EMBL" id="NXA53548.1"/>
    </source>
</evidence>
<feature type="non-terminal residue" evidence="1">
    <location>
        <position position="94"/>
    </location>
</feature>
<reference evidence="1 2" key="1">
    <citation type="submission" date="2019-09" db="EMBL/GenBank/DDBJ databases">
        <title>Bird 10,000 Genomes (B10K) Project - Family phase.</title>
        <authorList>
            <person name="Zhang G."/>
        </authorList>
    </citation>
    <scope>NUCLEOTIDE SEQUENCE [LARGE SCALE GENOMIC DNA]</scope>
    <source>
        <strain evidence="1">B10K-MSB-01</strain>
    </source>
</reference>
<keyword evidence="2" id="KW-1185">Reference proteome</keyword>